<dbReference type="AlphaFoldDB" id="W4LBW1"/>
<keyword evidence="3" id="KW-1185">Reference proteome</keyword>
<evidence type="ECO:0000313" key="2">
    <source>
        <dbReference type="EMBL" id="ETW95399.1"/>
    </source>
</evidence>
<dbReference type="PANTHER" id="PTHR11895:SF151">
    <property type="entry name" value="GLUTAMYL-TRNA(GLN) AMIDOTRANSFERASE SUBUNIT A"/>
    <property type="match status" value="1"/>
</dbReference>
<name>W4LBW1_9BACT</name>
<dbReference type="HOGENOM" id="CLU_009600_0_0_7"/>
<feature type="domain" description="Amidase" evidence="1">
    <location>
        <begin position="25"/>
        <end position="283"/>
    </location>
</feature>
<reference evidence="2 3" key="1">
    <citation type="journal article" date="2014" name="Nature">
        <title>An environmental bacterial taxon with a large and distinct metabolic repertoire.</title>
        <authorList>
            <person name="Wilson M.C."/>
            <person name="Mori T."/>
            <person name="Ruckert C."/>
            <person name="Uria A.R."/>
            <person name="Helf M.J."/>
            <person name="Takada K."/>
            <person name="Gernert C."/>
            <person name="Steffens U.A."/>
            <person name="Heycke N."/>
            <person name="Schmitt S."/>
            <person name="Rinke C."/>
            <person name="Helfrich E.J."/>
            <person name="Brachmann A.O."/>
            <person name="Gurgui C."/>
            <person name="Wakimoto T."/>
            <person name="Kracht M."/>
            <person name="Crusemann M."/>
            <person name="Hentschel U."/>
            <person name="Abe I."/>
            <person name="Matsunaga S."/>
            <person name="Kalinowski J."/>
            <person name="Takeyama H."/>
            <person name="Piel J."/>
        </authorList>
    </citation>
    <scope>NUCLEOTIDE SEQUENCE [LARGE SCALE GENOMIC DNA]</scope>
    <source>
        <strain evidence="3">TSY2</strain>
    </source>
</reference>
<gene>
    <name evidence="2" type="ORF">ETSY2_48185</name>
</gene>
<sequence>MTQPNELTATEAAQAIAGGMMTSVELVQACLDRIHARETDIGAWTYLDDEAALSQARACDQHPVQGPLHGVPVGVKDLIDTYDMPTSYGSPIYAGHQSAGDASGVAMLRAAGAVILGKTVTTEFAMFTPGKTANPHNPAHTPGGSSSGSAASVADAMVPLALGTQTAGSIIRPASYCGAVGYKPTHGNFPIAGIKALAQSLDTLGGFSRSVADLALLRVAMIGAPATLATLEGPPRIGLYRTPQWSEATDDTHNVLETAAQQLAAAGAEVRDAELPPEFADLVAAQETIQVFEAD</sequence>
<dbReference type="InterPro" id="IPR000120">
    <property type="entry name" value="Amidase"/>
</dbReference>
<comment type="caution">
    <text evidence="2">The sequence shown here is derived from an EMBL/GenBank/DDBJ whole genome shotgun (WGS) entry which is preliminary data.</text>
</comment>
<dbReference type="SUPFAM" id="SSF75304">
    <property type="entry name" value="Amidase signature (AS) enzymes"/>
    <property type="match status" value="1"/>
</dbReference>
<dbReference type="Pfam" id="PF01425">
    <property type="entry name" value="Amidase"/>
    <property type="match status" value="1"/>
</dbReference>
<evidence type="ECO:0000259" key="1">
    <source>
        <dbReference type="Pfam" id="PF01425"/>
    </source>
</evidence>
<dbReference type="GO" id="GO:0003824">
    <property type="term" value="F:catalytic activity"/>
    <property type="evidence" value="ECO:0007669"/>
    <property type="project" value="InterPro"/>
</dbReference>
<accession>W4LBW1</accession>
<evidence type="ECO:0000313" key="3">
    <source>
        <dbReference type="Proteomes" id="UP000019140"/>
    </source>
</evidence>
<dbReference type="Proteomes" id="UP000019140">
    <property type="component" value="Unassembled WGS sequence"/>
</dbReference>
<dbReference type="PANTHER" id="PTHR11895">
    <property type="entry name" value="TRANSAMIDASE"/>
    <property type="match status" value="1"/>
</dbReference>
<proteinExistence type="predicted"/>
<protein>
    <recommendedName>
        <fullName evidence="1">Amidase domain-containing protein</fullName>
    </recommendedName>
</protein>
<dbReference type="InterPro" id="IPR023631">
    <property type="entry name" value="Amidase_dom"/>
</dbReference>
<organism evidence="2 3">
    <name type="scientific">Candidatus Entotheonella gemina</name>
    <dbReference type="NCBI Taxonomy" id="1429439"/>
    <lineage>
        <taxon>Bacteria</taxon>
        <taxon>Pseudomonadati</taxon>
        <taxon>Nitrospinota/Tectimicrobiota group</taxon>
        <taxon>Candidatus Tectimicrobiota</taxon>
        <taxon>Candidatus Entotheonellia</taxon>
        <taxon>Candidatus Entotheonellales</taxon>
        <taxon>Candidatus Entotheonellaceae</taxon>
        <taxon>Candidatus Entotheonella</taxon>
    </lineage>
</organism>
<dbReference type="InterPro" id="IPR036928">
    <property type="entry name" value="AS_sf"/>
</dbReference>
<dbReference type="EMBL" id="AZHX01002320">
    <property type="protein sequence ID" value="ETW95399.1"/>
    <property type="molecule type" value="Genomic_DNA"/>
</dbReference>
<feature type="non-terminal residue" evidence="2">
    <location>
        <position position="295"/>
    </location>
</feature>
<dbReference type="Gene3D" id="3.90.1300.10">
    <property type="entry name" value="Amidase signature (AS) domain"/>
    <property type="match status" value="1"/>
</dbReference>